<comment type="similarity">
    <text evidence="2">Belongs to the MscS (TC 1.A.23) family.</text>
</comment>
<comment type="caution">
    <text evidence="12">The sequence shown here is derived from an EMBL/GenBank/DDBJ whole genome shotgun (WGS) entry which is preliminary data.</text>
</comment>
<comment type="subcellular location">
    <subcellularLocation>
        <location evidence="1">Cell membrane</location>
        <topology evidence="1">Multi-pass membrane protein</topology>
    </subcellularLocation>
</comment>
<dbReference type="SUPFAM" id="SSF82689">
    <property type="entry name" value="Mechanosensitive channel protein MscS (YggB), C-terminal domain"/>
    <property type="match status" value="1"/>
</dbReference>
<dbReference type="Pfam" id="PF21088">
    <property type="entry name" value="MS_channel_1st"/>
    <property type="match status" value="1"/>
</dbReference>
<organism evidence="12 13">
    <name type="scientific">Longimonas halophila</name>
    <dbReference type="NCBI Taxonomy" id="1469170"/>
    <lineage>
        <taxon>Bacteria</taxon>
        <taxon>Pseudomonadati</taxon>
        <taxon>Rhodothermota</taxon>
        <taxon>Rhodothermia</taxon>
        <taxon>Rhodothermales</taxon>
        <taxon>Salisaetaceae</taxon>
        <taxon>Longimonas</taxon>
    </lineage>
</organism>
<dbReference type="InterPro" id="IPR010920">
    <property type="entry name" value="LSM_dom_sf"/>
</dbReference>
<accession>A0A2H3NPV8</accession>
<evidence type="ECO:0000256" key="3">
    <source>
        <dbReference type="ARBA" id="ARBA00022475"/>
    </source>
</evidence>
<dbReference type="GO" id="GO:0008381">
    <property type="term" value="F:mechanosensitive monoatomic ion channel activity"/>
    <property type="evidence" value="ECO:0007669"/>
    <property type="project" value="InterPro"/>
</dbReference>
<feature type="domain" description="Mechanosensitive ion channel MscS C-terminal" evidence="10">
    <location>
        <begin position="228"/>
        <end position="311"/>
    </location>
</feature>
<dbReference type="SUPFAM" id="SSF50182">
    <property type="entry name" value="Sm-like ribonucleoproteins"/>
    <property type="match status" value="1"/>
</dbReference>
<feature type="domain" description="Mechanosensitive ion channel MscS" evidence="9">
    <location>
        <begin position="155"/>
        <end position="222"/>
    </location>
</feature>
<evidence type="ECO:0000256" key="2">
    <source>
        <dbReference type="ARBA" id="ARBA00008017"/>
    </source>
</evidence>
<dbReference type="SUPFAM" id="SSF82861">
    <property type="entry name" value="Mechanosensitive channel protein MscS (YggB), transmembrane region"/>
    <property type="match status" value="1"/>
</dbReference>
<evidence type="ECO:0000313" key="12">
    <source>
        <dbReference type="EMBL" id="PEN09227.1"/>
    </source>
</evidence>
<keyword evidence="13" id="KW-1185">Reference proteome</keyword>
<dbReference type="EMBL" id="PDEP01000001">
    <property type="protein sequence ID" value="PEN09227.1"/>
    <property type="molecule type" value="Genomic_DNA"/>
</dbReference>
<proteinExistence type="inferred from homology"/>
<feature type="transmembrane region" description="Helical" evidence="8">
    <location>
        <begin position="110"/>
        <end position="129"/>
    </location>
</feature>
<dbReference type="InterPro" id="IPR011066">
    <property type="entry name" value="MscS_channel_C_sf"/>
</dbReference>
<dbReference type="InterPro" id="IPR049278">
    <property type="entry name" value="MS_channel_C"/>
</dbReference>
<evidence type="ECO:0000256" key="7">
    <source>
        <dbReference type="SAM" id="MobiDB-lite"/>
    </source>
</evidence>
<evidence type="ECO:0000259" key="9">
    <source>
        <dbReference type="Pfam" id="PF00924"/>
    </source>
</evidence>
<evidence type="ECO:0000259" key="11">
    <source>
        <dbReference type="Pfam" id="PF21088"/>
    </source>
</evidence>
<evidence type="ECO:0000256" key="4">
    <source>
        <dbReference type="ARBA" id="ARBA00022692"/>
    </source>
</evidence>
<dbReference type="InterPro" id="IPR045275">
    <property type="entry name" value="MscS_archaea/bacteria_type"/>
</dbReference>
<keyword evidence="5 8" id="KW-1133">Transmembrane helix</keyword>
<feature type="region of interest" description="Disordered" evidence="7">
    <location>
        <begin position="1"/>
        <end position="30"/>
    </location>
</feature>
<sequence length="344" mass="38225">MQAFPSNAVPADTTGALTPGSPAPSGDTEGLDEFNQTFREAVRLFLEGNWELMSEQLWESALSLSAILLPRLLLAGIAFLIFYTAYRLVDSALFQILNRSERVEAGLQNLLLKSYRVVAVVLISIIVLGQLGVDVTALVAGLSIAGIALGFAARDSLENFISGVTILVDEPFVVGDYIEVEDQYGQVDEITLRSTRIRTVRNEIMVLPNTFMITNRLINHTKRNTIRVDVDFGIAYAEYPHEARQVVLALCEDDDRILSTPSPTVVVTEMAASSVNMKLRFYLRDPSTEVPMRWAYTEKVREALREADIEIPFPHMQLFLDEAKGLEHSVLFDRPDAQSNSPSS</sequence>
<dbReference type="RefSeq" id="WP_098061036.1">
    <property type="nucleotide sequence ID" value="NZ_PDEP01000001.1"/>
</dbReference>
<evidence type="ECO:0000256" key="6">
    <source>
        <dbReference type="ARBA" id="ARBA00023136"/>
    </source>
</evidence>
<dbReference type="OrthoDB" id="1522493at2"/>
<keyword evidence="4 8" id="KW-0812">Transmembrane</keyword>
<evidence type="ECO:0000256" key="8">
    <source>
        <dbReference type="SAM" id="Phobius"/>
    </source>
</evidence>
<reference evidence="12 13" key="1">
    <citation type="submission" date="2017-10" db="EMBL/GenBank/DDBJ databases">
        <title>Draft genome of Longimonas halophila.</title>
        <authorList>
            <person name="Goh K.M."/>
            <person name="Shamsir M.S."/>
            <person name="Lim S.W."/>
        </authorList>
    </citation>
    <scope>NUCLEOTIDE SEQUENCE [LARGE SCALE GENOMIC DNA]</scope>
    <source>
        <strain evidence="12 13">KCTC 42399</strain>
    </source>
</reference>
<evidence type="ECO:0000259" key="10">
    <source>
        <dbReference type="Pfam" id="PF21082"/>
    </source>
</evidence>
<keyword evidence="3" id="KW-1003">Cell membrane</keyword>
<dbReference type="PANTHER" id="PTHR30221">
    <property type="entry name" value="SMALL-CONDUCTANCE MECHANOSENSITIVE CHANNEL"/>
    <property type="match status" value="1"/>
</dbReference>
<dbReference type="Pfam" id="PF00924">
    <property type="entry name" value="MS_channel_2nd"/>
    <property type="match status" value="1"/>
</dbReference>
<dbReference type="Gene3D" id="3.30.70.100">
    <property type="match status" value="1"/>
</dbReference>
<feature type="domain" description="Mechanosensitive ion channel transmembrane helices 2/3" evidence="11">
    <location>
        <begin position="116"/>
        <end position="153"/>
    </location>
</feature>
<feature type="transmembrane region" description="Helical" evidence="8">
    <location>
        <begin position="68"/>
        <end position="89"/>
    </location>
</feature>
<dbReference type="PANTHER" id="PTHR30221:SF1">
    <property type="entry name" value="SMALL-CONDUCTANCE MECHANOSENSITIVE CHANNEL"/>
    <property type="match status" value="1"/>
</dbReference>
<dbReference type="InterPro" id="IPR006685">
    <property type="entry name" value="MscS_channel_2nd"/>
</dbReference>
<dbReference type="InterPro" id="IPR011014">
    <property type="entry name" value="MscS_channel_TM-2"/>
</dbReference>
<dbReference type="InterPro" id="IPR023408">
    <property type="entry name" value="MscS_beta-dom_sf"/>
</dbReference>
<evidence type="ECO:0000313" key="13">
    <source>
        <dbReference type="Proteomes" id="UP000221024"/>
    </source>
</evidence>
<gene>
    <name evidence="12" type="ORF">CRI93_00405</name>
</gene>
<dbReference type="InterPro" id="IPR049142">
    <property type="entry name" value="MS_channel_1st"/>
</dbReference>
<protein>
    <submittedName>
        <fullName evidence="12">Mechanosensitive ion channel protein MscS</fullName>
    </submittedName>
</protein>
<keyword evidence="6 8" id="KW-0472">Membrane</keyword>
<name>A0A2H3NPV8_9BACT</name>
<dbReference type="Gene3D" id="2.30.30.60">
    <property type="match status" value="1"/>
</dbReference>
<dbReference type="Proteomes" id="UP000221024">
    <property type="component" value="Unassembled WGS sequence"/>
</dbReference>
<evidence type="ECO:0000256" key="1">
    <source>
        <dbReference type="ARBA" id="ARBA00004651"/>
    </source>
</evidence>
<dbReference type="AlphaFoldDB" id="A0A2H3NPV8"/>
<dbReference type="GO" id="GO:0005886">
    <property type="term" value="C:plasma membrane"/>
    <property type="evidence" value="ECO:0007669"/>
    <property type="project" value="UniProtKB-SubCell"/>
</dbReference>
<evidence type="ECO:0000256" key="5">
    <source>
        <dbReference type="ARBA" id="ARBA00022989"/>
    </source>
</evidence>
<dbReference type="Gene3D" id="1.10.287.1260">
    <property type="match status" value="1"/>
</dbReference>
<dbReference type="Pfam" id="PF21082">
    <property type="entry name" value="MS_channel_3rd"/>
    <property type="match status" value="1"/>
</dbReference>